<comment type="caution">
    <text evidence="1">The sequence shown here is derived from an EMBL/GenBank/DDBJ whole genome shotgun (WGS) entry which is preliminary data.</text>
</comment>
<dbReference type="Proteomes" id="UP000634136">
    <property type="component" value="Unassembled WGS sequence"/>
</dbReference>
<dbReference type="AlphaFoldDB" id="A0A834WLN6"/>
<dbReference type="EMBL" id="JAAIUW010000006">
    <property type="protein sequence ID" value="KAF7827677.1"/>
    <property type="molecule type" value="Genomic_DNA"/>
</dbReference>
<evidence type="ECO:0000313" key="1">
    <source>
        <dbReference type="EMBL" id="KAF7827677.1"/>
    </source>
</evidence>
<protein>
    <submittedName>
        <fullName evidence="1">Uncharacterized protein</fullName>
    </submittedName>
</protein>
<proteinExistence type="predicted"/>
<accession>A0A834WLN6</accession>
<organism evidence="1 2">
    <name type="scientific">Senna tora</name>
    <dbReference type="NCBI Taxonomy" id="362788"/>
    <lineage>
        <taxon>Eukaryota</taxon>
        <taxon>Viridiplantae</taxon>
        <taxon>Streptophyta</taxon>
        <taxon>Embryophyta</taxon>
        <taxon>Tracheophyta</taxon>
        <taxon>Spermatophyta</taxon>
        <taxon>Magnoliopsida</taxon>
        <taxon>eudicotyledons</taxon>
        <taxon>Gunneridae</taxon>
        <taxon>Pentapetalae</taxon>
        <taxon>rosids</taxon>
        <taxon>fabids</taxon>
        <taxon>Fabales</taxon>
        <taxon>Fabaceae</taxon>
        <taxon>Caesalpinioideae</taxon>
        <taxon>Cassia clade</taxon>
        <taxon>Senna</taxon>
    </lineage>
</organism>
<reference evidence="1" key="1">
    <citation type="submission" date="2020-09" db="EMBL/GenBank/DDBJ databases">
        <title>Genome-Enabled Discovery of Anthraquinone Biosynthesis in Senna tora.</title>
        <authorList>
            <person name="Kang S.-H."/>
            <person name="Pandey R.P."/>
            <person name="Lee C.-M."/>
            <person name="Sim J.-S."/>
            <person name="Jeong J.-T."/>
            <person name="Choi B.-S."/>
            <person name="Jung M."/>
            <person name="Ginzburg D."/>
            <person name="Zhao K."/>
            <person name="Won S.Y."/>
            <person name="Oh T.-J."/>
            <person name="Yu Y."/>
            <person name="Kim N.-H."/>
            <person name="Lee O.R."/>
            <person name="Lee T.-H."/>
            <person name="Bashyal P."/>
            <person name="Kim T.-S."/>
            <person name="Lee W.-H."/>
            <person name="Kawkins C."/>
            <person name="Kim C.-K."/>
            <person name="Kim J.S."/>
            <person name="Ahn B.O."/>
            <person name="Rhee S.Y."/>
            <person name="Sohng J.K."/>
        </authorList>
    </citation>
    <scope>NUCLEOTIDE SEQUENCE</scope>
    <source>
        <tissue evidence="1">Leaf</tissue>
    </source>
</reference>
<evidence type="ECO:0000313" key="2">
    <source>
        <dbReference type="Proteomes" id="UP000634136"/>
    </source>
</evidence>
<gene>
    <name evidence="1" type="ORF">G2W53_018841</name>
</gene>
<sequence length="40" mass="4436">MVTERCGNPMTAARSTEMWWRLSASPSSLWSVSGGAKRYS</sequence>
<name>A0A834WLN6_9FABA</name>
<keyword evidence="2" id="KW-1185">Reference proteome</keyword>